<protein>
    <submittedName>
        <fullName evidence="1">Uncharacterized protein</fullName>
    </submittedName>
</protein>
<gene>
    <name evidence="1" type="ORF">QLX08_010715</name>
</gene>
<sequence length="462" mass="52685">MGNYINKFFIHNTEISNNEVEKEEIKHPSPIDEVTVEKDIMQTPPIIHKTLIIDPRSITSGITRTPIEVNSTPVGVNKRLSAIPRHLQTTQYLETDMDKIMLCLTPKKPFMPKIMDTSKIQLPKVEGNADIFLTPTTNNLHDKKTITDIEEERYKILGLDPRSPAADFDRTPILMPKSIERLRARSQNYLHRHGSYDTDMFCQKFSYCELSSQFSVTEIQALPDLATSATESLNLVIKNDDDKSSESKSSCSSYSSETECISAIEEKLEEQNEFQEILEQDKCNDVRVNESIETKCMLSDTIKVWKDPSVLDQPQKLEIRTNDSDNAQIIEEKIPQALKEEVIITFDNDSIIELANSKNEKAKIDPVRKKKKSLKSDIKITTDENKFFNPSDKNRSAKGRTPLGIRSNNEQVQTLLTKSPQVFKNKGTVTKVSQKNTSPHKRYITKSKLNDMQWDSDSTVII</sequence>
<keyword evidence="2" id="KW-1185">Reference proteome</keyword>
<name>A0AAW0ZB53_9HYME</name>
<reference evidence="1 2" key="1">
    <citation type="submission" date="2024-05" db="EMBL/GenBank/DDBJ databases">
        <title>The nuclear and mitochondrial genome assemblies of Tetragonisca angustula (Apidae: Meliponini), a tiny yet remarkable pollinator in the Neotropics.</title>
        <authorList>
            <person name="Ferrari R."/>
            <person name="Ricardo P.C."/>
            <person name="Dias F.C."/>
            <person name="Araujo N.S."/>
            <person name="Soares D.O."/>
            <person name="Zhou Q.-S."/>
            <person name="Zhu C.-D."/>
            <person name="Coutinho L."/>
            <person name="Airas M.C."/>
            <person name="Batista T.M."/>
        </authorList>
    </citation>
    <scope>NUCLEOTIDE SEQUENCE [LARGE SCALE GENOMIC DNA]</scope>
    <source>
        <strain evidence="1">ASF017062</strain>
        <tissue evidence="1">Abdomen</tissue>
    </source>
</reference>
<comment type="caution">
    <text evidence="1">The sequence shown here is derived from an EMBL/GenBank/DDBJ whole genome shotgun (WGS) entry which is preliminary data.</text>
</comment>
<dbReference type="AlphaFoldDB" id="A0AAW0ZB53"/>
<dbReference type="EMBL" id="JAWNGG020000301">
    <property type="protein sequence ID" value="KAK9294775.1"/>
    <property type="molecule type" value="Genomic_DNA"/>
</dbReference>
<evidence type="ECO:0000313" key="2">
    <source>
        <dbReference type="Proteomes" id="UP001432146"/>
    </source>
</evidence>
<dbReference type="Proteomes" id="UP001432146">
    <property type="component" value="Unassembled WGS sequence"/>
</dbReference>
<organism evidence="1 2">
    <name type="scientific">Tetragonisca angustula</name>
    <dbReference type="NCBI Taxonomy" id="166442"/>
    <lineage>
        <taxon>Eukaryota</taxon>
        <taxon>Metazoa</taxon>
        <taxon>Ecdysozoa</taxon>
        <taxon>Arthropoda</taxon>
        <taxon>Hexapoda</taxon>
        <taxon>Insecta</taxon>
        <taxon>Pterygota</taxon>
        <taxon>Neoptera</taxon>
        <taxon>Endopterygota</taxon>
        <taxon>Hymenoptera</taxon>
        <taxon>Apocrita</taxon>
        <taxon>Aculeata</taxon>
        <taxon>Apoidea</taxon>
        <taxon>Anthophila</taxon>
        <taxon>Apidae</taxon>
        <taxon>Tetragonisca</taxon>
    </lineage>
</organism>
<evidence type="ECO:0000313" key="1">
    <source>
        <dbReference type="EMBL" id="KAK9294775.1"/>
    </source>
</evidence>
<proteinExistence type="predicted"/>
<accession>A0AAW0ZB53</accession>